<proteinExistence type="predicted"/>
<organism evidence="1 2">
    <name type="scientific">Oedothorax gibbosus</name>
    <dbReference type="NCBI Taxonomy" id="931172"/>
    <lineage>
        <taxon>Eukaryota</taxon>
        <taxon>Metazoa</taxon>
        <taxon>Ecdysozoa</taxon>
        <taxon>Arthropoda</taxon>
        <taxon>Chelicerata</taxon>
        <taxon>Arachnida</taxon>
        <taxon>Araneae</taxon>
        <taxon>Araneomorphae</taxon>
        <taxon>Entelegynae</taxon>
        <taxon>Araneoidea</taxon>
        <taxon>Linyphiidae</taxon>
        <taxon>Erigoninae</taxon>
        <taxon>Oedothorax</taxon>
    </lineage>
</organism>
<evidence type="ECO:0000313" key="2">
    <source>
        <dbReference type="Proteomes" id="UP000827092"/>
    </source>
</evidence>
<dbReference type="AlphaFoldDB" id="A0AAV6UQX8"/>
<protein>
    <submittedName>
        <fullName evidence="1">Uncharacterized protein</fullName>
    </submittedName>
</protein>
<evidence type="ECO:0000313" key="1">
    <source>
        <dbReference type="EMBL" id="KAG8186870.1"/>
    </source>
</evidence>
<accession>A0AAV6UQX8</accession>
<gene>
    <name evidence="1" type="ORF">JTE90_024113</name>
</gene>
<comment type="caution">
    <text evidence="1">The sequence shown here is derived from an EMBL/GenBank/DDBJ whole genome shotgun (WGS) entry which is preliminary data.</text>
</comment>
<dbReference type="Proteomes" id="UP000827092">
    <property type="component" value="Unassembled WGS sequence"/>
</dbReference>
<name>A0AAV6UQX8_9ARAC</name>
<sequence>MGQEKDHLPQQDLEGCGNPMPELLGPFTCCLVSRSAVDSSPVGRGIGSTYYRYKIRNNILWRKESFANSTKLLAVKTFSV</sequence>
<reference evidence="1 2" key="1">
    <citation type="journal article" date="2022" name="Nat. Ecol. Evol.">
        <title>A masculinizing supergene underlies an exaggerated male reproductive morph in a spider.</title>
        <authorList>
            <person name="Hendrickx F."/>
            <person name="De Corte Z."/>
            <person name="Sonet G."/>
            <person name="Van Belleghem S.M."/>
            <person name="Kostlbacher S."/>
            <person name="Vangestel C."/>
        </authorList>
    </citation>
    <scope>NUCLEOTIDE SEQUENCE [LARGE SCALE GENOMIC DNA]</scope>
    <source>
        <strain evidence="1">W744_W776</strain>
    </source>
</reference>
<dbReference type="EMBL" id="JAFNEN010000287">
    <property type="protein sequence ID" value="KAG8186870.1"/>
    <property type="molecule type" value="Genomic_DNA"/>
</dbReference>
<keyword evidence="2" id="KW-1185">Reference proteome</keyword>